<dbReference type="Proteomes" id="UP001152523">
    <property type="component" value="Unassembled WGS sequence"/>
</dbReference>
<evidence type="ECO:0000313" key="2">
    <source>
        <dbReference type="Proteomes" id="UP001152523"/>
    </source>
</evidence>
<accession>A0AAV0CNE6</accession>
<evidence type="ECO:0000313" key="1">
    <source>
        <dbReference type="EMBL" id="CAH9080023.1"/>
    </source>
</evidence>
<keyword evidence="2" id="KW-1185">Reference proteome</keyword>
<comment type="caution">
    <text evidence="1">The sequence shown here is derived from an EMBL/GenBank/DDBJ whole genome shotgun (WGS) entry which is preliminary data.</text>
</comment>
<sequence>MFGVIILEKALSKVVSGSGGIPMEGVCGPKSNYHQRLVRDIMEAIKKLKYDVKPVAFAVDNMSSA</sequence>
<dbReference type="EMBL" id="CAMAPF010000034">
    <property type="protein sequence ID" value="CAH9080023.1"/>
    <property type="molecule type" value="Genomic_DNA"/>
</dbReference>
<feature type="non-terminal residue" evidence="1">
    <location>
        <position position="65"/>
    </location>
</feature>
<proteinExistence type="predicted"/>
<name>A0AAV0CNE6_9ASTE</name>
<dbReference type="AlphaFoldDB" id="A0AAV0CNE6"/>
<organism evidence="1 2">
    <name type="scientific">Cuscuta epithymum</name>
    <dbReference type="NCBI Taxonomy" id="186058"/>
    <lineage>
        <taxon>Eukaryota</taxon>
        <taxon>Viridiplantae</taxon>
        <taxon>Streptophyta</taxon>
        <taxon>Embryophyta</taxon>
        <taxon>Tracheophyta</taxon>
        <taxon>Spermatophyta</taxon>
        <taxon>Magnoliopsida</taxon>
        <taxon>eudicotyledons</taxon>
        <taxon>Gunneridae</taxon>
        <taxon>Pentapetalae</taxon>
        <taxon>asterids</taxon>
        <taxon>lamiids</taxon>
        <taxon>Solanales</taxon>
        <taxon>Convolvulaceae</taxon>
        <taxon>Cuscuteae</taxon>
        <taxon>Cuscuta</taxon>
        <taxon>Cuscuta subgen. Cuscuta</taxon>
    </lineage>
</organism>
<reference evidence="1" key="1">
    <citation type="submission" date="2022-07" db="EMBL/GenBank/DDBJ databases">
        <authorList>
            <person name="Macas J."/>
            <person name="Novak P."/>
            <person name="Neumann P."/>
        </authorList>
    </citation>
    <scope>NUCLEOTIDE SEQUENCE</scope>
</reference>
<protein>
    <recommendedName>
        <fullName evidence="3">DUF659 domain-containing protein</fullName>
    </recommendedName>
</protein>
<gene>
    <name evidence="1" type="ORF">CEPIT_LOCUS7156</name>
</gene>
<evidence type="ECO:0008006" key="3">
    <source>
        <dbReference type="Google" id="ProtNLM"/>
    </source>
</evidence>